<evidence type="ECO:0000313" key="2">
    <source>
        <dbReference type="Proteomes" id="UP001220670"/>
    </source>
</evidence>
<dbReference type="RefSeq" id="WP_272221205.1">
    <property type="nucleotide sequence ID" value="NZ_JAQOMV010000034.1"/>
</dbReference>
<evidence type="ECO:0000313" key="1">
    <source>
        <dbReference type="EMBL" id="MDC2830723.1"/>
    </source>
</evidence>
<dbReference type="Proteomes" id="UP001220670">
    <property type="component" value="Unassembled WGS sequence"/>
</dbReference>
<dbReference type="AlphaFoldDB" id="A0AAJ1HU21"/>
<dbReference type="EMBL" id="JAQONE010000028">
    <property type="protein sequence ID" value="MDC2830723.1"/>
    <property type="molecule type" value="Genomic_DNA"/>
</dbReference>
<reference evidence="1" key="1">
    <citation type="submission" date="2023-01" db="EMBL/GenBank/DDBJ databases">
        <title>Genome analysis of 13 Lactobacillus isolated from gut of wild boar.</title>
        <authorList>
            <person name="Papp P."/>
            <person name="Libisch B."/>
            <person name="Nagy T."/>
            <person name="Olasz F."/>
        </authorList>
    </citation>
    <scope>NUCLEOTIDE SEQUENCE</scope>
    <source>
        <strain evidence="1">F146</strain>
    </source>
</reference>
<sequence length="165" mass="19042">MTIVEMGITMLTYELMVYHCSKGYCAVLPPELKMLESHYQRQMCFTNGLPGELLSGTERDNVIFRGRVVLEQVLNCARFDNLELPEPIKWSKCRDAQPQLEFVPVECLKKRTIQIYEGRHVRFYHNSLKAPLISWESQGIKLVDKPHQAAIVGNAFFGLCYDWTA</sequence>
<organism evidence="1 2">
    <name type="scientific">Limosilactobacillus mucosae</name>
    <name type="common">Lactobacillus mucosae</name>
    <dbReference type="NCBI Taxonomy" id="97478"/>
    <lineage>
        <taxon>Bacteria</taxon>
        <taxon>Bacillati</taxon>
        <taxon>Bacillota</taxon>
        <taxon>Bacilli</taxon>
        <taxon>Lactobacillales</taxon>
        <taxon>Lactobacillaceae</taxon>
        <taxon>Limosilactobacillus</taxon>
    </lineage>
</organism>
<accession>A0AAJ1HU21</accession>
<gene>
    <name evidence="1" type="ORF">PO250_10620</name>
</gene>
<proteinExistence type="predicted"/>
<name>A0AAJ1HU21_LIMMU</name>
<comment type="caution">
    <text evidence="1">The sequence shown here is derived from an EMBL/GenBank/DDBJ whole genome shotgun (WGS) entry which is preliminary data.</text>
</comment>
<protein>
    <submittedName>
        <fullName evidence="1">Uncharacterized protein</fullName>
    </submittedName>
</protein>